<accession>A0A2P1PA45</accession>
<evidence type="ECO:0000313" key="3">
    <source>
        <dbReference type="EMBL" id="AVP88116.1"/>
    </source>
</evidence>
<keyword evidence="4" id="KW-1185">Reference proteome</keyword>
<organism evidence="3 4">
    <name type="scientific">Candidatus Phycorickettsia trachydisci</name>
    <dbReference type="NCBI Taxonomy" id="2115978"/>
    <lineage>
        <taxon>Bacteria</taxon>
        <taxon>Pseudomonadati</taxon>
        <taxon>Pseudomonadota</taxon>
        <taxon>Alphaproteobacteria</taxon>
        <taxon>Rickettsiales</taxon>
        <taxon>Rickettsiaceae</taxon>
        <taxon>Candidatus Phycorickettsia</taxon>
    </lineage>
</organism>
<evidence type="ECO:0000256" key="1">
    <source>
        <dbReference type="SAM" id="Phobius"/>
    </source>
</evidence>
<gene>
    <name evidence="3" type="ORF">phytr_11910</name>
</gene>
<dbReference type="Pfam" id="PF01755">
    <property type="entry name" value="Glyco_transf_25"/>
    <property type="match status" value="1"/>
</dbReference>
<keyword evidence="1" id="KW-0472">Membrane</keyword>
<dbReference type="Proteomes" id="UP000241762">
    <property type="component" value="Chromosome"/>
</dbReference>
<sequence length="302" mass="34485">MKNFLSKTIICLTAIIMAIIIYLYINRNFMNGEVKISSRIFKNELIFQTKFNSISKKDIQVFVISLDRTPERYETMKNQLQANDIIHQKFSAVDGYNLNIVHSKTGDKFCGKDLKDMKISILPNERYDILCPSSKSSYFSSGRIFTAGEFGCHCSHREIWHKIVSHNIEYALVLEDDIIFPTDFQKKFTDLINNLPNEWGVIYLYAVVDPAKKIKIKNNSHIIKFRPNSHLVYGTVAYLITFKAAKEMLAVSEGFSGPIDESMSKAIDTEKVRAYQALQISLSTPDHLTKGESIIRSMGRAS</sequence>
<keyword evidence="1" id="KW-0812">Transmembrane</keyword>
<name>A0A2P1PA45_9RICK</name>
<dbReference type="KEGG" id="ptc:phytr_11910"/>
<proteinExistence type="predicted"/>
<feature type="transmembrane region" description="Helical" evidence="1">
    <location>
        <begin position="6"/>
        <end position="25"/>
    </location>
</feature>
<dbReference type="GO" id="GO:0016740">
    <property type="term" value="F:transferase activity"/>
    <property type="evidence" value="ECO:0007669"/>
    <property type="project" value="UniProtKB-KW"/>
</dbReference>
<dbReference type="EMBL" id="CP027845">
    <property type="protein sequence ID" value="AVP88116.1"/>
    <property type="molecule type" value="Genomic_DNA"/>
</dbReference>
<dbReference type="InterPro" id="IPR002654">
    <property type="entry name" value="Glyco_trans_25"/>
</dbReference>
<dbReference type="AlphaFoldDB" id="A0A2P1PA45"/>
<evidence type="ECO:0000313" key="4">
    <source>
        <dbReference type="Proteomes" id="UP000241762"/>
    </source>
</evidence>
<dbReference type="CDD" id="cd06532">
    <property type="entry name" value="Glyco_transf_25"/>
    <property type="match status" value="1"/>
</dbReference>
<evidence type="ECO:0000259" key="2">
    <source>
        <dbReference type="Pfam" id="PF01755"/>
    </source>
</evidence>
<feature type="domain" description="Glycosyl transferase family 25" evidence="2">
    <location>
        <begin position="60"/>
        <end position="263"/>
    </location>
</feature>
<keyword evidence="3" id="KW-0808">Transferase</keyword>
<protein>
    <submittedName>
        <fullName evidence="3">Glycosyltransferase</fullName>
    </submittedName>
</protein>
<keyword evidence="1" id="KW-1133">Transmembrane helix</keyword>
<reference evidence="3 4" key="1">
    <citation type="submission" date="2018-03" db="EMBL/GenBank/DDBJ databases">
        <title>A gene transfer event suggests a long-term partnership between eustigmatophyte algae and a novel lineage of endosymbiotic bacteria.</title>
        <authorList>
            <person name="Yurchenko T."/>
            <person name="Sevcikova T."/>
            <person name="Pribyl P."/>
            <person name="El Karkouri K."/>
            <person name="Klimes V."/>
            <person name="Amaral R."/>
            <person name="Zbrankova V."/>
            <person name="Kim E."/>
            <person name="Raoult D."/>
            <person name="Santos L.M.A."/>
            <person name="Elias M."/>
        </authorList>
    </citation>
    <scope>NUCLEOTIDE SEQUENCE [LARGE SCALE GENOMIC DNA]</scope>
    <source>
        <strain evidence="3">CCALA 838</strain>
    </source>
</reference>